<dbReference type="KEGG" id="vpy:HZI73_10410"/>
<dbReference type="EMBL" id="CP058649">
    <property type="protein sequence ID" value="QUI22679.1"/>
    <property type="molecule type" value="Genomic_DNA"/>
</dbReference>
<reference evidence="8" key="1">
    <citation type="submission" date="2020-07" db="EMBL/GenBank/DDBJ databases">
        <title>Vallitalea pronyensis genome.</title>
        <authorList>
            <person name="Postec A."/>
        </authorList>
    </citation>
    <scope>NUCLEOTIDE SEQUENCE</scope>
    <source>
        <strain evidence="8">FatNI3</strain>
    </source>
</reference>
<dbReference type="Gene3D" id="3.30.240.20">
    <property type="entry name" value="bsu07140 like domains"/>
    <property type="match status" value="1"/>
</dbReference>
<evidence type="ECO:0000256" key="4">
    <source>
        <dbReference type="ARBA" id="ARBA00022692"/>
    </source>
</evidence>
<keyword evidence="9" id="KW-1185">Reference proteome</keyword>
<proteinExistence type="inferred from homology"/>
<protein>
    <submittedName>
        <fullName evidence="8">DUF421 domain-containing protein</fullName>
    </submittedName>
</protein>
<evidence type="ECO:0000259" key="7">
    <source>
        <dbReference type="Pfam" id="PF04239"/>
    </source>
</evidence>
<dbReference type="Proteomes" id="UP000683246">
    <property type="component" value="Chromosome"/>
</dbReference>
<dbReference type="AlphaFoldDB" id="A0A8J8SGS0"/>
<dbReference type="RefSeq" id="WP_212698171.1">
    <property type="nucleotide sequence ID" value="NZ_CP058649.1"/>
</dbReference>
<feature type="domain" description="YetF C-terminal" evidence="7">
    <location>
        <begin position="80"/>
        <end position="170"/>
    </location>
</feature>
<name>A0A8J8SGS0_9FIRM</name>
<organism evidence="8 9">
    <name type="scientific">Vallitalea pronyensis</name>
    <dbReference type="NCBI Taxonomy" id="1348613"/>
    <lineage>
        <taxon>Bacteria</taxon>
        <taxon>Bacillati</taxon>
        <taxon>Bacillota</taxon>
        <taxon>Clostridia</taxon>
        <taxon>Lachnospirales</taxon>
        <taxon>Vallitaleaceae</taxon>
        <taxon>Vallitalea</taxon>
    </lineage>
</organism>
<evidence type="ECO:0000256" key="1">
    <source>
        <dbReference type="ARBA" id="ARBA00004651"/>
    </source>
</evidence>
<evidence type="ECO:0000256" key="2">
    <source>
        <dbReference type="ARBA" id="ARBA00006448"/>
    </source>
</evidence>
<dbReference type="PANTHER" id="PTHR34582:SF2">
    <property type="entry name" value="UPF0702 TRANSMEMBRANE PROTEIN YDFR"/>
    <property type="match status" value="1"/>
</dbReference>
<accession>A0A8J8SGS0</accession>
<gene>
    <name evidence="8" type="ORF">HZI73_10410</name>
</gene>
<evidence type="ECO:0000256" key="5">
    <source>
        <dbReference type="ARBA" id="ARBA00022989"/>
    </source>
</evidence>
<sequence>MPFLLKPIVLFVVAVTLLRITGRRSLAQMTIPQTVMIISIGAIIVEPFADKDVLKTVTAAAIYIGLLLIFEFFEFYAPGFEKIAVGKVMDIIHEGNFLRKNLKKLKLTESEVMTRVRQEGIPKLTYIEKGTLEPNGEFGFKLKRGAEPLRVQDMEYILNKILLEKQIIDEPIQLVEELEKQQL</sequence>
<dbReference type="GO" id="GO:0005886">
    <property type="term" value="C:plasma membrane"/>
    <property type="evidence" value="ECO:0007669"/>
    <property type="project" value="UniProtKB-SubCell"/>
</dbReference>
<dbReference type="PANTHER" id="PTHR34582">
    <property type="entry name" value="UPF0702 TRANSMEMBRANE PROTEIN YCAP"/>
    <property type="match status" value="1"/>
</dbReference>
<dbReference type="InterPro" id="IPR007353">
    <property type="entry name" value="DUF421"/>
</dbReference>
<keyword evidence="3" id="KW-1003">Cell membrane</keyword>
<evidence type="ECO:0000256" key="6">
    <source>
        <dbReference type="ARBA" id="ARBA00023136"/>
    </source>
</evidence>
<comment type="subcellular location">
    <subcellularLocation>
        <location evidence="1">Cell membrane</location>
        <topology evidence="1">Multi-pass membrane protein</topology>
    </subcellularLocation>
</comment>
<dbReference type="InterPro" id="IPR023090">
    <property type="entry name" value="UPF0702_alpha/beta_dom_sf"/>
</dbReference>
<evidence type="ECO:0000313" key="9">
    <source>
        <dbReference type="Proteomes" id="UP000683246"/>
    </source>
</evidence>
<keyword evidence="6" id="KW-0472">Membrane</keyword>
<evidence type="ECO:0000313" key="8">
    <source>
        <dbReference type="EMBL" id="QUI22679.1"/>
    </source>
</evidence>
<comment type="similarity">
    <text evidence="2">Belongs to the UPF0702 family.</text>
</comment>
<keyword evidence="5" id="KW-1133">Transmembrane helix</keyword>
<keyword evidence="4" id="KW-0812">Transmembrane</keyword>
<dbReference type="Pfam" id="PF04239">
    <property type="entry name" value="DUF421"/>
    <property type="match status" value="1"/>
</dbReference>
<evidence type="ECO:0000256" key="3">
    <source>
        <dbReference type="ARBA" id="ARBA00022475"/>
    </source>
</evidence>